<proteinExistence type="inferred from homology"/>
<dbReference type="Pfam" id="PF00144">
    <property type="entry name" value="Beta-lactamase"/>
    <property type="match status" value="1"/>
</dbReference>
<dbReference type="OrthoDB" id="5946976at2759"/>
<evidence type="ECO:0000259" key="3">
    <source>
        <dbReference type="Pfam" id="PF00144"/>
    </source>
</evidence>
<dbReference type="Proteomes" id="UP000269721">
    <property type="component" value="Unassembled WGS sequence"/>
</dbReference>
<comment type="similarity">
    <text evidence="1">Belongs to the peptidase S12 family.</text>
</comment>
<keyword evidence="5" id="KW-1185">Reference proteome</keyword>
<dbReference type="PANTHER" id="PTHR46825:SF15">
    <property type="entry name" value="BETA-LACTAMASE-RELATED DOMAIN-CONTAINING PROTEIN"/>
    <property type="match status" value="1"/>
</dbReference>
<sequence>MAHEQNSLPQTASSKPSTPPTEEEKLRALEAEIEALRREWGVRGVSVAIVRHNKVLLARGFGERNEKGEGVTADTLFAIGSVSKAFTALLIGQLVEQGKLSWTTPVTTLHSTSFKDSVAASQANLNDILTHQTGLPMYESLGEFWNTTDETLARLQFLEPTQPFRGTWQYTNYMYALAGEIARKTMGKASYAEALKASILDPLNMSSTAADFEKIPNAPDHARSIDREGNVMGYEEEYFLSPTVAAGGISTCANDVTRWLQTLLGRGSLSGTKLVNDATFEELTRPHKAIKFPRSAERGYTS</sequence>
<evidence type="ECO:0000256" key="1">
    <source>
        <dbReference type="ARBA" id="ARBA00038215"/>
    </source>
</evidence>
<organism evidence="4 5">
    <name type="scientific">Blyttiomyces helicus</name>
    <dbReference type="NCBI Taxonomy" id="388810"/>
    <lineage>
        <taxon>Eukaryota</taxon>
        <taxon>Fungi</taxon>
        <taxon>Fungi incertae sedis</taxon>
        <taxon>Chytridiomycota</taxon>
        <taxon>Chytridiomycota incertae sedis</taxon>
        <taxon>Chytridiomycetes</taxon>
        <taxon>Chytridiomycetes incertae sedis</taxon>
        <taxon>Blyttiomyces</taxon>
    </lineage>
</organism>
<dbReference type="SUPFAM" id="SSF56601">
    <property type="entry name" value="beta-lactamase/transpeptidase-like"/>
    <property type="match status" value="1"/>
</dbReference>
<dbReference type="InterPro" id="IPR012338">
    <property type="entry name" value="Beta-lactam/transpept-like"/>
</dbReference>
<name>A0A4P9W3Y2_9FUNG</name>
<dbReference type="AlphaFoldDB" id="A0A4P9W3Y2"/>
<dbReference type="InterPro" id="IPR001466">
    <property type="entry name" value="Beta-lactam-related"/>
</dbReference>
<feature type="non-terminal residue" evidence="4">
    <location>
        <position position="302"/>
    </location>
</feature>
<feature type="domain" description="Beta-lactamase-related" evidence="3">
    <location>
        <begin position="32"/>
        <end position="284"/>
    </location>
</feature>
<feature type="region of interest" description="Disordered" evidence="2">
    <location>
        <begin position="1"/>
        <end position="24"/>
    </location>
</feature>
<feature type="compositionally biased region" description="Polar residues" evidence="2">
    <location>
        <begin position="1"/>
        <end position="16"/>
    </location>
</feature>
<dbReference type="PANTHER" id="PTHR46825">
    <property type="entry name" value="D-ALANYL-D-ALANINE-CARBOXYPEPTIDASE/ENDOPEPTIDASE AMPH"/>
    <property type="match status" value="1"/>
</dbReference>
<gene>
    <name evidence="4" type="ORF">BDK51DRAFT_32019</name>
</gene>
<reference evidence="5" key="1">
    <citation type="journal article" date="2018" name="Nat. Microbiol.">
        <title>Leveraging single-cell genomics to expand the fungal tree of life.</title>
        <authorList>
            <person name="Ahrendt S.R."/>
            <person name="Quandt C.A."/>
            <person name="Ciobanu D."/>
            <person name="Clum A."/>
            <person name="Salamov A."/>
            <person name="Andreopoulos B."/>
            <person name="Cheng J.F."/>
            <person name="Woyke T."/>
            <person name="Pelin A."/>
            <person name="Henrissat B."/>
            <person name="Reynolds N.K."/>
            <person name="Benny G.L."/>
            <person name="Smith M.E."/>
            <person name="James T.Y."/>
            <person name="Grigoriev I.V."/>
        </authorList>
    </citation>
    <scope>NUCLEOTIDE SEQUENCE [LARGE SCALE GENOMIC DNA]</scope>
</reference>
<evidence type="ECO:0000313" key="5">
    <source>
        <dbReference type="Proteomes" id="UP000269721"/>
    </source>
</evidence>
<dbReference type="InterPro" id="IPR050491">
    <property type="entry name" value="AmpC-like"/>
</dbReference>
<protein>
    <submittedName>
        <fullName evidence="4">Beta-lactamase/transpeptidase-like protein</fullName>
    </submittedName>
</protein>
<dbReference type="EMBL" id="KZ998582">
    <property type="protein sequence ID" value="RKO85973.1"/>
    <property type="molecule type" value="Genomic_DNA"/>
</dbReference>
<dbReference type="Gene3D" id="3.40.710.10">
    <property type="entry name" value="DD-peptidase/beta-lactamase superfamily"/>
    <property type="match status" value="1"/>
</dbReference>
<evidence type="ECO:0000313" key="4">
    <source>
        <dbReference type="EMBL" id="RKO85973.1"/>
    </source>
</evidence>
<evidence type="ECO:0000256" key="2">
    <source>
        <dbReference type="SAM" id="MobiDB-lite"/>
    </source>
</evidence>
<accession>A0A4P9W3Y2</accession>